<dbReference type="SUPFAM" id="SSF55347">
    <property type="entry name" value="Glyceraldehyde-3-phosphate dehydrogenase-like, C-terminal domain"/>
    <property type="match status" value="1"/>
</dbReference>
<comment type="caution">
    <text evidence="4">The sequence shown here is derived from an EMBL/GenBank/DDBJ whole genome shotgun (WGS) entry which is preliminary data.</text>
</comment>
<organism evidence="4 5">
    <name type="scientific">Bianquea renquensis</name>
    <dbReference type="NCBI Taxonomy" id="2763661"/>
    <lineage>
        <taxon>Bacteria</taxon>
        <taxon>Bacillati</taxon>
        <taxon>Bacillota</taxon>
        <taxon>Clostridia</taxon>
        <taxon>Eubacteriales</taxon>
        <taxon>Bianqueaceae</taxon>
        <taxon>Bianquea</taxon>
    </lineage>
</organism>
<dbReference type="EMBL" id="JACRSQ010000024">
    <property type="protein sequence ID" value="MBC8544552.1"/>
    <property type="molecule type" value="Genomic_DNA"/>
</dbReference>
<proteinExistence type="predicted"/>
<dbReference type="AlphaFoldDB" id="A0A926DVR1"/>
<keyword evidence="5" id="KW-1185">Reference proteome</keyword>
<dbReference type="PANTHER" id="PTHR43818:SF11">
    <property type="entry name" value="BCDNA.GH03377"/>
    <property type="match status" value="1"/>
</dbReference>
<dbReference type="Proteomes" id="UP000657006">
    <property type="component" value="Unassembled WGS sequence"/>
</dbReference>
<dbReference type="GO" id="GO:0000166">
    <property type="term" value="F:nucleotide binding"/>
    <property type="evidence" value="ECO:0007669"/>
    <property type="project" value="InterPro"/>
</dbReference>
<dbReference type="Gene3D" id="3.40.50.720">
    <property type="entry name" value="NAD(P)-binding Rossmann-like Domain"/>
    <property type="match status" value="1"/>
</dbReference>
<dbReference type="GO" id="GO:0016491">
    <property type="term" value="F:oxidoreductase activity"/>
    <property type="evidence" value="ECO:0007669"/>
    <property type="project" value="UniProtKB-KW"/>
</dbReference>
<dbReference type="InterPro" id="IPR055170">
    <property type="entry name" value="GFO_IDH_MocA-like_dom"/>
</dbReference>
<dbReference type="Pfam" id="PF22725">
    <property type="entry name" value="GFO_IDH_MocA_C3"/>
    <property type="match status" value="1"/>
</dbReference>
<evidence type="ECO:0000259" key="2">
    <source>
        <dbReference type="Pfam" id="PF01408"/>
    </source>
</evidence>
<name>A0A926DVR1_9FIRM</name>
<dbReference type="InterPro" id="IPR050463">
    <property type="entry name" value="Gfo/Idh/MocA_oxidrdct_glycsds"/>
</dbReference>
<accession>A0A926DVR1</accession>
<evidence type="ECO:0000313" key="4">
    <source>
        <dbReference type="EMBL" id="MBC8544552.1"/>
    </source>
</evidence>
<evidence type="ECO:0000313" key="5">
    <source>
        <dbReference type="Proteomes" id="UP000657006"/>
    </source>
</evidence>
<dbReference type="Gene3D" id="3.30.360.10">
    <property type="entry name" value="Dihydrodipicolinate Reductase, domain 2"/>
    <property type="match status" value="1"/>
</dbReference>
<gene>
    <name evidence="4" type="ORF">H8730_13475</name>
</gene>
<feature type="domain" description="Gfo/Idh/MocA-like oxidoreductase N-terminal" evidence="2">
    <location>
        <begin position="46"/>
        <end position="138"/>
    </location>
</feature>
<keyword evidence="1" id="KW-0560">Oxidoreductase</keyword>
<evidence type="ECO:0000259" key="3">
    <source>
        <dbReference type="Pfam" id="PF22725"/>
    </source>
</evidence>
<feature type="domain" description="GFO/IDH/MocA-like oxidoreductase" evidence="3">
    <location>
        <begin position="151"/>
        <end position="277"/>
    </location>
</feature>
<dbReference type="InterPro" id="IPR000683">
    <property type="entry name" value="Gfo/Idh/MocA-like_OxRdtase_N"/>
</dbReference>
<dbReference type="Pfam" id="PF01408">
    <property type="entry name" value="GFO_IDH_MocA"/>
    <property type="match status" value="1"/>
</dbReference>
<dbReference type="PANTHER" id="PTHR43818">
    <property type="entry name" value="BCDNA.GH03377"/>
    <property type="match status" value="1"/>
</dbReference>
<protein>
    <submittedName>
        <fullName evidence="4">Gfo/Idh/MocA family oxidoreductase</fullName>
    </submittedName>
</protein>
<evidence type="ECO:0000256" key="1">
    <source>
        <dbReference type="ARBA" id="ARBA00023002"/>
    </source>
</evidence>
<dbReference type="SUPFAM" id="SSF51735">
    <property type="entry name" value="NAD(P)-binding Rossmann-fold domains"/>
    <property type="match status" value="1"/>
</dbReference>
<reference evidence="4" key="1">
    <citation type="submission" date="2020-08" db="EMBL/GenBank/DDBJ databases">
        <title>Genome public.</title>
        <authorList>
            <person name="Liu C."/>
            <person name="Sun Q."/>
        </authorList>
    </citation>
    <scope>NUCLEOTIDE SEQUENCE</scope>
    <source>
        <strain evidence="4">NSJ-32</strain>
    </source>
</reference>
<dbReference type="InterPro" id="IPR036291">
    <property type="entry name" value="NAD(P)-bd_dom_sf"/>
</dbReference>
<sequence length="355" mass="39132">MGKDGLLSMDAKPVVKGKDFVFAAMSLEHGHIYDMCKGLCTAGGCLKWVYDPDPEKLRAFTRRFPQVKIARDEDEILQDTEVRMVAAADVPAKRCALGLRVMDSGKDYFTDKAPMTTLEQLEQAREKVKETGRMYAVFYSERVGTESGVYAGQLIEAGAIGKVIQVIGMGPHRLGALPRPDWFYDRELAGGILCDIGSHQVEQFLFYSGAKDATVTRSQVGNFGHPEHPGLEDFGDCMLLGDNGSTNYFRVDWFTPDGLGTWGDGRTFILGTDGYIELRKFINVGVDPSGEHVFLVDHHGERHIPVAGTVGCPYFGELILDSLNRTENAMSQEHAFKAAQICLIAQREAVRIGNG</sequence>